<dbReference type="Gene3D" id="1.10.10.10">
    <property type="entry name" value="Winged helix-like DNA-binding domain superfamily/Winged helix DNA-binding domain"/>
    <property type="match status" value="1"/>
</dbReference>
<gene>
    <name evidence="2" type="ORF">OMM_09856</name>
</gene>
<comment type="caution">
    <text evidence="2">The sequence shown here is derived from an EMBL/GenBank/DDBJ whole genome shotgun (WGS) entry which is preliminary data.</text>
</comment>
<sequence length="75" mass="8815">MKTVKNTIDILKYVSEKGKSIRELSDHLKIKERTLINYLKALDNQGFLEKMGTKYKLGPELALMFLKNRFSRDRP</sequence>
<dbReference type="PROSITE" id="PS51077">
    <property type="entry name" value="HTH_ICLR"/>
    <property type="match status" value="1"/>
</dbReference>
<organism evidence="2 3">
    <name type="scientific">Candidatus Magnetoglobus multicellularis str. Araruama</name>
    <dbReference type="NCBI Taxonomy" id="890399"/>
    <lineage>
        <taxon>Bacteria</taxon>
        <taxon>Pseudomonadati</taxon>
        <taxon>Thermodesulfobacteriota</taxon>
        <taxon>Desulfobacteria</taxon>
        <taxon>Desulfobacterales</taxon>
        <taxon>Desulfobacteraceae</taxon>
        <taxon>Candidatus Magnetoglobus</taxon>
    </lineage>
</organism>
<accession>A0A1V1P333</accession>
<dbReference type="Pfam" id="PF01022">
    <property type="entry name" value="HTH_5"/>
    <property type="match status" value="1"/>
</dbReference>
<dbReference type="Proteomes" id="UP000189670">
    <property type="component" value="Unassembled WGS sequence"/>
</dbReference>
<dbReference type="InterPro" id="IPR005471">
    <property type="entry name" value="Tscrpt_reg_IclR_N"/>
</dbReference>
<protein>
    <recommendedName>
        <fullName evidence="1">HTH iclR-type domain-containing protein</fullName>
    </recommendedName>
</protein>
<evidence type="ECO:0000259" key="1">
    <source>
        <dbReference type="PROSITE" id="PS51077"/>
    </source>
</evidence>
<dbReference type="EMBL" id="ATBP01000726">
    <property type="protein sequence ID" value="ETR69145.1"/>
    <property type="molecule type" value="Genomic_DNA"/>
</dbReference>
<dbReference type="InterPro" id="IPR036388">
    <property type="entry name" value="WH-like_DNA-bd_sf"/>
</dbReference>
<dbReference type="InterPro" id="IPR036390">
    <property type="entry name" value="WH_DNA-bd_sf"/>
</dbReference>
<evidence type="ECO:0000313" key="2">
    <source>
        <dbReference type="EMBL" id="ETR69145.1"/>
    </source>
</evidence>
<dbReference type="SUPFAM" id="SSF46785">
    <property type="entry name" value="Winged helix' DNA-binding domain"/>
    <property type="match status" value="1"/>
</dbReference>
<name>A0A1V1P333_9BACT</name>
<dbReference type="InterPro" id="IPR001845">
    <property type="entry name" value="HTH_ArsR_DNA-bd_dom"/>
</dbReference>
<dbReference type="GO" id="GO:0003700">
    <property type="term" value="F:DNA-binding transcription factor activity"/>
    <property type="evidence" value="ECO:0007669"/>
    <property type="project" value="InterPro"/>
</dbReference>
<evidence type="ECO:0000313" key="3">
    <source>
        <dbReference type="Proteomes" id="UP000189670"/>
    </source>
</evidence>
<dbReference type="AlphaFoldDB" id="A0A1V1P333"/>
<proteinExistence type="predicted"/>
<feature type="domain" description="HTH iclR-type" evidence="1">
    <location>
        <begin position="1"/>
        <end position="59"/>
    </location>
</feature>
<dbReference type="GO" id="GO:0003677">
    <property type="term" value="F:DNA binding"/>
    <property type="evidence" value="ECO:0007669"/>
    <property type="project" value="InterPro"/>
</dbReference>
<reference evidence="3" key="1">
    <citation type="submission" date="2012-11" db="EMBL/GenBank/DDBJ databases">
        <authorList>
            <person name="Lucero-Rivera Y.E."/>
            <person name="Tovar-Ramirez D."/>
        </authorList>
    </citation>
    <scope>NUCLEOTIDE SEQUENCE [LARGE SCALE GENOMIC DNA]</scope>
    <source>
        <strain evidence="3">Araruama</strain>
    </source>
</reference>